<feature type="compositionally biased region" description="Polar residues" evidence="1">
    <location>
        <begin position="147"/>
        <end position="157"/>
    </location>
</feature>
<dbReference type="OrthoDB" id="410701at2759"/>
<dbReference type="Pfam" id="PF16113">
    <property type="entry name" value="ECH_2"/>
    <property type="match status" value="1"/>
</dbReference>
<accession>A0A1X0P399</accession>
<gene>
    <name evidence="3" type="ORF">TM35_000064020</name>
</gene>
<organism evidence="3 4">
    <name type="scientific">Trypanosoma theileri</name>
    <dbReference type="NCBI Taxonomy" id="67003"/>
    <lineage>
        <taxon>Eukaryota</taxon>
        <taxon>Discoba</taxon>
        <taxon>Euglenozoa</taxon>
        <taxon>Kinetoplastea</taxon>
        <taxon>Metakinetoplastina</taxon>
        <taxon>Trypanosomatida</taxon>
        <taxon>Trypanosomatidae</taxon>
        <taxon>Trypanosoma</taxon>
    </lineage>
</organism>
<evidence type="ECO:0000259" key="2">
    <source>
        <dbReference type="Pfam" id="PF16113"/>
    </source>
</evidence>
<reference evidence="3 4" key="1">
    <citation type="submission" date="2017-03" db="EMBL/GenBank/DDBJ databases">
        <title>An alternative strategy for trypanosome survival in the mammalian bloodstream revealed through genome and transcriptome analysis of the ubiquitous bovine parasite Trypanosoma (Megatrypanum) theileri.</title>
        <authorList>
            <person name="Kelly S."/>
            <person name="Ivens A."/>
            <person name="Mott A."/>
            <person name="O'Neill E."/>
            <person name="Emms D."/>
            <person name="Macleod O."/>
            <person name="Voorheis P."/>
            <person name="Matthews J."/>
            <person name="Matthews K."/>
            <person name="Carrington M."/>
        </authorList>
    </citation>
    <scope>NUCLEOTIDE SEQUENCE [LARGE SCALE GENOMIC DNA]</scope>
    <source>
        <strain evidence="3">Edinburgh</strain>
    </source>
</reference>
<sequence>MLRRRILQAGPPPPLLITNINTINTTNTNNNNTPYSIVCVTSKRGIKTLDVREYRPLATPIEFRFYQRYANHPNRQSGIQFLTHYNTHQRFRVRKDYIDYMHWGKEQGQARLPHRHQRVAFDFHDNLHPTLTNSDNNNNNGSSQSSWFTEQDPSLTSHPDLATNFDPNRREFSHPEHWNKMFSKRRPGEGSIDLSVLPSQSLLGPLMRHSDTKGNGYFKVDNRGHTDGLVPGVNTPFLGEFDQKMMQAMSRPLNADRTITGNDGRFSKTIMINEPKTHQALSAKTASELATEIDKATNAVYSKLTVLEAAQSGLTNYFCGGLNFEMLGFDLQMATILRNQARAILDKSTETSGKTTTSSSSSGSPSTSTLTKSQEREVEMLLRDAARYEDRVDDTLRQHASLIWRVYNAPRPLMTLTNGKCRGTGCGVSLYAKYCALKDSTEFIFDGPNLGVTPYGGLTRLLARTETSLKYPGLAEFVMLTGTSLFAGDALRLGWTDLFTTIPDMSYYIKEWFDNSEHMHNDAIAWQLGHLLDTCFKMREAHSSAMERAALSPTRARWVEDAFADQPSVKHIMDTLSEIEQLPLTAEHNTYDDSKCTPYTLEDVAAGLQKLEEHRLRYTLSPWDITPPEDEVALQHASEVFNAYVLERHGSVDVVVHRDAEKVAKWNRQRQKEYYAYRSLQEAPHPRHVYARLEGCEGKLVSFDFTFLKDQKQNSNSNSNNNNNDSNNNLEEFHSTTLLDSLKRQILTSLEMPTDRDIELGWYLPTLDTCPVYNDEELMQVLHADPGIEDPQSRLKYPPIYFIVKRNTLYFSEWAYAVKHQMLLQSPFALRATFELLAEVRGDGSAERVMPLAETLAVEFKYFSRLLRRPDFYNVGVHTDKSAEQWEEIREERRRNIHKTHLPTRPLPDFESVFERDVTLDGHTFRLRPRWFPRTLQDISDNEILRLRTPLSYDVDAIVPLHVSLQCSTADRLPFMVDDAGGAEVVRGLGECDGSTGAPLAPPLTSNAHVPTNVNFYEMARHPWGDEASSWRRDGHTAGSLEHYEAQYRTAVQAVYDEAGRGEHNYWPSREACEGVSGEEEDNALLQQRLFTPLEEAGTNVEPWARNLRRNASEGKLAYKAEIATQEEKIYDDEYYRWFIQPGHHPNPSGLISGHKKSSTTQSGMDEAELERIWRSVAAEDVTTGTTEGVDEVDVTTNQEIVEEETLMADPVLSTDGDDNN</sequence>
<feature type="compositionally biased region" description="Basic and acidic residues" evidence="1">
    <location>
        <begin position="167"/>
        <end position="178"/>
    </location>
</feature>
<dbReference type="SUPFAM" id="SSF52096">
    <property type="entry name" value="ClpP/crotonase"/>
    <property type="match status" value="1"/>
</dbReference>
<feature type="region of interest" description="Disordered" evidence="1">
    <location>
        <begin position="348"/>
        <end position="375"/>
    </location>
</feature>
<evidence type="ECO:0000313" key="4">
    <source>
        <dbReference type="Proteomes" id="UP000192257"/>
    </source>
</evidence>
<feature type="compositionally biased region" description="Low complexity" evidence="1">
    <location>
        <begin position="350"/>
        <end position="372"/>
    </location>
</feature>
<protein>
    <recommendedName>
        <fullName evidence="2">Enoyl-CoA hydratase/isomerase domain-containing protein</fullName>
    </recommendedName>
</protein>
<dbReference type="Proteomes" id="UP000192257">
    <property type="component" value="Unassembled WGS sequence"/>
</dbReference>
<proteinExistence type="predicted"/>
<name>A0A1X0P399_9TRYP</name>
<dbReference type="PANTHER" id="PTHR11941:SF100">
    <property type="entry name" value="ENOYL-COA HYDRATASE_ISOMERASE DOMAIN-CONTAINING PROTEIN"/>
    <property type="match status" value="1"/>
</dbReference>
<dbReference type="GO" id="GO:0006635">
    <property type="term" value="P:fatty acid beta-oxidation"/>
    <property type="evidence" value="ECO:0007669"/>
    <property type="project" value="TreeGrafter"/>
</dbReference>
<dbReference type="Gene3D" id="3.90.226.10">
    <property type="entry name" value="2-enoyl-CoA Hydratase, Chain A, domain 1"/>
    <property type="match status" value="1"/>
</dbReference>
<keyword evidence="4" id="KW-1185">Reference proteome</keyword>
<feature type="compositionally biased region" description="Low complexity" evidence="1">
    <location>
        <begin position="133"/>
        <end position="146"/>
    </location>
</feature>
<dbReference type="EMBL" id="NBCO01000006">
    <property type="protein sequence ID" value="ORC91397.1"/>
    <property type="molecule type" value="Genomic_DNA"/>
</dbReference>
<dbReference type="GO" id="GO:0005739">
    <property type="term" value="C:mitochondrion"/>
    <property type="evidence" value="ECO:0007669"/>
    <property type="project" value="TreeGrafter"/>
</dbReference>
<evidence type="ECO:0000256" key="1">
    <source>
        <dbReference type="SAM" id="MobiDB-lite"/>
    </source>
</evidence>
<evidence type="ECO:0000313" key="3">
    <source>
        <dbReference type="EMBL" id="ORC91397.1"/>
    </source>
</evidence>
<dbReference type="VEuPathDB" id="TriTrypDB:TM35_000064020"/>
<feature type="domain" description="Enoyl-CoA hydratase/isomerase" evidence="2">
    <location>
        <begin position="387"/>
        <end position="579"/>
    </location>
</feature>
<dbReference type="GeneID" id="39983219"/>
<dbReference type="InterPro" id="IPR045004">
    <property type="entry name" value="ECH_dom"/>
</dbReference>
<dbReference type="AlphaFoldDB" id="A0A1X0P399"/>
<dbReference type="STRING" id="67003.A0A1X0P399"/>
<dbReference type="PANTHER" id="PTHR11941">
    <property type="entry name" value="ENOYL-COA HYDRATASE-RELATED"/>
    <property type="match status" value="1"/>
</dbReference>
<dbReference type="InterPro" id="IPR029045">
    <property type="entry name" value="ClpP/crotonase-like_dom_sf"/>
</dbReference>
<feature type="region of interest" description="Disordered" evidence="1">
    <location>
        <begin position="126"/>
        <end position="178"/>
    </location>
</feature>
<comment type="caution">
    <text evidence="3">The sequence shown here is derived from an EMBL/GenBank/DDBJ whole genome shotgun (WGS) entry which is preliminary data.</text>
</comment>
<dbReference type="RefSeq" id="XP_028885463.1">
    <property type="nucleotide sequence ID" value="XM_029023439.1"/>
</dbReference>